<accession>A0A4Y2FYW1</accession>
<dbReference type="EMBL" id="BGPR01001080">
    <property type="protein sequence ID" value="GBM44864.1"/>
    <property type="molecule type" value="Genomic_DNA"/>
</dbReference>
<dbReference type="Proteomes" id="UP000499080">
    <property type="component" value="Unassembled WGS sequence"/>
</dbReference>
<dbReference type="AlphaFoldDB" id="A0A4Y2FYW1"/>
<keyword evidence="2" id="KW-1185">Reference proteome</keyword>
<gene>
    <name evidence="1" type="ORF">AVEN_157092_1</name>
</gene>
<organism evidence="1 2">
    <name type="scientific">Araneus ventricosus</name>
    <name type="common">Orbweaver spider</name>
    <name type="synonym">Epeira ventricosa</name>
    <dbReference type="NCBI Taxonomy" id="182803"/>
    <lineage>
        <taxon>Eukaryota</taxon>
        <taxon>Metazoa</taxon>
        <taxon>Ecdysozoa</taxon>
        <taxon>Arthropoda</taxon>
        <taxon>Chelicerata</taxon>
        <taxon>Arachnida</taxon>
        <taxon>Araneae</taxon>
        <taxon>Araneomorphae</taxon>
        <taxon>Entelegynae</taxon>
        <taxon>Araneoidea</taxon>
        <taxon>Araneidae</taxon>
        <taxon>Araneus</taxon>
    </lineage>
</organism>
<evidence type="ECO:0000313" key="2">
    <source>
        <dbReference type="Proteomes" id="UP000499080"/>
    </source>
</evidence>
<reference evidence="1 2" key="1">
    <citation type="journal article" date="2019" name="Sci. Rep.">
        <title>Orb-weaving spider Araneus ventricosus genome elucidates the spidroin gene catalogue.</title>
        <authorList>
            <person name="Kono N."/>
            <person name="Nakamura H."/>
            <person name="Ohtoshi R."/>
            <person name="Moran D.A.P."/>
            <person name="Shinohara A."/>
            <person name="Yoshida Y."/>
            <person name="Fujiwara M."/>
            <person name="Mori M."/>
            <person name="Tomita M."/>
            <person name="Arakawa K."/>
        </authorList>
    </citation>
    <scope>NUCLEOTIDE SEQUENCE [LARGE SCALE GENOMIC DNA]</scope>
</reference>
<comment type="caution">
    <text evidence="1">The sequence shown here is derived from an EMBL/GenBank/DDBJ whole genome shotgun (WGS) entry which is preliminary data.</text>
</comment>
<protein>
    <submittedName>
        <fullName evidence="1">Uncharacterized protein</fullName>
    </submittedName>
</protein>
<name>A0A4Y2FYW1_ARAVE</name>
<sequence length="225" mass="25651">MVASRKIYQSEVSDFIPFQWSPRGGSPSKVIAIFNTISMNSPRLNLPIKVAILYHFNGRLEEEPLIRGKRFYTISMVASRRICRSKVSDFIPFQWSPGRITNQIVSDFIPFQCVAWRNLPIKGKILSISVILEETIRGKHFIPFQWSPRGSADQGKRFIHFNGICGGSAIKAAIYTISMVAGGKICKSKVSDFIPFLVAWRRSPIKVSDFIPFPWWPRGRSTNQR</sequence>
<proteinExistence type="predicted"/>
<evidence type="ECO:0000313" key="1">
    <source>
        <dbReference type="EMBL" id="GBM44864.1"/>
    </source>
</evidence>